<gene>
    <name evidence="1" type="ORF">CFP56_015990</name>
</gene>
<dbReference type="Proteomes" id="UP000237347">
    <property type="component" value="Unassembled WGS sequence"/>
</dbReference>
<evidence type="ECO:0000313" key="2">
    <source>
        <dbReference type="Proteomes" id="UP000237347"/>
    </source>
</evidence>
<protein>
    <recommendedName>
        <fullName evidence="3">F-box protein</fullName>
    </recommendedName>
</protein>
<proteinExistence type="predicted"/>
<evidence type="ECO:0008006" key="3">
    <source>
        <dbReference type="Google" id="ProtNLM"/>
    </source>
</evidence>
<accession>A0AAW0KR60</accession>
<dbReference type="PANTHER" id="PTHR37391">
    <property type="entry name" value="E3 UBIQUITIN-PROTEIN LIGASE"/>
    <property type="match status" value="1"/>
</dbReference>
<reference evidence="1 2" key="1">
    <citation type="journal article" date="2018" name="Sci. Data">
        <title>The draft genome sequence of cork oak.</title>
        <authorList>
            <person name="Ramos A.M."/>
            <person name="Usie A."/>
            <person name="Barbosa P."/>
            <person name="Barros P.M."/>
            <person name="Capote T."/>
            <person name="Chaves I."/>
            <person name="Simoes F."/>
            <person name="Abreu I."/>
            <person name="Carrasquinho I."/>
            <person name="Faro C."/>
            <person name="Guimaraes J.B."/>
            <person name="Mendonca D."/>
            <person name="Nobrega F."/>
            <person name="Rodrigues L."/>
            <person name="Saibo N.J.M."/>
            <person name="Varela M.C."/>
            <person name="Egas C."/>
            <person name="Matos J."/>
            <person name="Miguel C.M."/>
            <person name="Oliveira M.M."/>
            <person name="Ricardo C.P."/>
            <person name="Goncalves S."/>
        </authorList>
    </citation>
    <scope>NUCLEOTIDE SEQUENCE [LARGE SCALE GENOMIC DNA]</scope>
    <source>
        <strain evidence="2">cv. HL8</strain>
    </source>
</reference>
<keyword evidence="2" id="KW-1185">Reference proteome</keyword>
<dbReference type="EMBL" id="PKMF04000249">
    <property type="protein sequence ID" value="KAK7841034.1"/>
    <property type="molecule type" value="Genomic_DNA"/>
</dbReference>
<dbReference type="PANTHER" id="PTHR37391:SF2">
    <property type="entry name" value="E3 UBIQUITIN-PROTEIN LIGASE"/>
    <property type="match status" value="1"/>
</dbReference>
<name>A0AAW0KR60_QUESU</name>
<sequence length="120" mass="13241">MTDKYSVITSNKSNHAIFTISGTISSPLPPKPPRLILPLPPDELEFVDKNLPSLVAVLPPLEPIWKASNSVCLCGLLHSYSNSNTNLAIFDPSTGREVVRTHVGTRWRELVDHLKLSEIS</sequence>
<evidence type="ECO:0000313" key="1">
    <source>
        <dbReference type="EMBL" id="KAK7841034.1"/>
    </source>
</evidence>
<organism evidence="1 2">
    <name type="scientific">Quercus suber</name>
    <name type="common">Cork oak</name>
    <dbReference type="NCBI Taxonomy" id="58331"/>
    <lineage>
        <taxon>Eukaryota</taxon>
        <taxon>Viridiplantae</taxon>
        <taxon>Streptophyta</taxon>
        <taxon>Embryophyta</taxon>
        <taxon>Tracheophyta</taxon>
        <taxon>Spermatophyta</taxon>
        <taxon>Magnoliopsida</taxon>
        <taxon>eudicotyledons</taxon>
        <taxon>Gunneridae</taxon>
        <taxon>Pentapetalae</taxon>
        <taxon>rosids</taxon>
        <taxon>fabids</taxon>
        <taxon>Fagales</taxon>
        <taxon>Fagaceae</taxon>
        <taxon>Quercus</taxon>
    </lineage>
</organism>
<comment type="caution">
    <text evidence="1">The sequence shown here is derived from an EMBL/GenBank/DDBJ whole genome shotgun (WGS) entry which is preliminary data.</text>
</comment>
<dbReference type="AlphaFoldDB" id="A0AAW0KR60"/>